<gene>
    <name evidence="2" type="ORF">PM001_LOCUS9953</name>
</gene>
<sequence length="150" mass="16107">MHALRVSASVADVSLERKLRYEFAQLKARGRLRGVSRSHHALAASAAASSRQSFDTNSPALTTTSEKRGSRQDELVRGAQNRQRRMGILAEGETHTPMSFQTQGTHATSLDIGSDHEDDVVEVPAPRGTVRIPCLSSNAGSGQSIGLKPC</sequence>
<dbReference type="Proteomes" id="UP001162060">
    <property type="component" value="Unassembled WGS sequence"/>
</dbReference>
<accession>A0AAV1TSP8</accession>
<protein>
    <submittedName>
        <fullName evidence="2">Uncharacterized protein</fullName>
    </submittedName>
</protein>
<feature type="region of interest" description="Disordered" evidence="1">
    <location>
        <begin position="43"/>
        <end position="117"/>
    </location>
</feature>
<organism evidence="2 3">
    <name type="scientific">Peronospora matthiolae</name>
    <dbReference type="NCBI Taxonomy" id="2874970"/>
    <lineage>
        <taxon>Eukaryota</taxon>
        <taxon>Sar</taxon>
        <taxon>Stramenopiles</taxon>
        <taxon>Oomycota</taxon>
        <taxon>Peronosporomycetes</taxon>
        <taxon>Peronosporales</taxon>
        <taxon>Peronosporaceae</taxon>
        <taxon>Peronospora</taxon>
    </lineage>
</organism>
<evidence type="ECO:0000313" key="2">
    <source>
        <dbReference type="EMBL" id="CAK7924803.1"/>
    </source>
</evidence>
<proteinExistence type="predicted"/>
<reference evidence="2" key="1">
    <citation type="submission" date="2024-01" db="EMBL/GenBank/DDBJ databases">
        <authorList>
            <person name="Webb A."/>
        </authorList>
    </citation>
    <scope>NUCLEOTIDE SEQUENCE</scope>
    <source>
        <strain evidence="2">Pm1</strain>
    </source>
</reference>
<feature type="compositionally biased region" description="Polar residues" evidence="1">
    <location>
        <begin position="96"/>
        <end position="108"/>
    </location>
</feature>
<comment type="caution">
    <text evidence="2">The sequence shown here is derived from an EMBL/GenBank/DDBJ whole genome shotgun (WGS) entry which is preliminary data.</text>
</comment>
<feature type="compositionally biased region" description="Low complexity" evidence="1">
    <location>
        <begin position="43"/>
        <end position="53"/>
    </location>
</feature>
<evidence type="ECO:0000313" key="3">
    <source>
        <dbReference type="Proteomes" id="UP001162060"/>
    </source>
</evidence>
<evidence type="ECO:0000256" key="1">
    <source>
        <dbReference type="SAM" id="MobiDB-lite"/>
    </source>
</evidence>
<dbReference type="EMBL" id="CAKLBY020000078">
    <property type="protein sequence ID" value="CAK7924803.1"/>
    <property type="molecule type" value="Genomic_DNA"/>
</dbReference>
<name>A0AAV1TSP8_9STRA</name>
<feature type="compositionally biased region" description="Basic and acidic residues" evidence="1">
    <location>
        <begin position="65"/>
        <end position="76"/>
    </location>
</feature>
<feature type="compositionally biased region" description="Polar residues" evidence="1">
    <location>
        <begin position="54"/>
        <end position="64"/>
    </location>
</feature>
<dbReference type="AlphaFoldDB" id="A0AAV1TSP8"/>